<dbReference type="SUPFAM" id="SSF81411">
    <property type="entry name" value="Mitochondrial cytochrome c oxidase subunit VIa"/>
    <property type="match status" value="1"/>
</dbReference>
<evidence type="ECO:0000313" key="3">
    <source>
        <dbReference type="Proteomes" id="UP000663828"/>
    </source>
</evidence>
<gene>
    <name evidence="2" type="ORF">XAT740_LOCUS11483</name>
</gene>
<evidence type="ECO:0000256" key="1">
    <source>
        <dbReference type="SAM" id="Phobius"/>
    </source>
</evidence>
<organism evidence="2 3">
    <name type="scientific">Adineta ricciae</name>
    <name type="common">Rotifer</name>
    <dbReference type="NCBI Taxonomy" id="249248"/>
    <lineage>
        <taxon>Eukaryota</taxon>
        <taxon>Metazoa</taxon>
        <taxon>Spiralia</taxon>
        <taxon>Gnathifera</taxon>
        <taxon>Rotifera</taxon>
        <taxon>Eurotatoria</taxon>
        <taxon>Bdelloidea</taxon>
        <taxon>Adinetida</taxon>
        <taxon>Adinetidae</taxon>
        <taxon>Adineta</taxon>
    </lineage>
</organism>
<reference evidence="2" key="1">
    <citation type="submission" date="2021-02" db="EMBL/GenBank/DDBJ databases">
        <authorList>
            <person name="Nowell W R."/>
        </authorList>
    </citation>
    <scope>NUCLEOTIDE SEQUENCE</scope>
</reference>
<dbReference type="Proteomes" id="UP000663828">
    <property type="component" value="Unassembled WGS sequence"/>
</dbReference>
<dbReference type="AlphaFoldDB" id="A0A814EK72"/>
<dbReference type="EMBL" id="CAJNOR010000631">
    <property type="protein sequence ID" value="CAF0967391.1"/>
    <property type="molecule type" value="Genomic_DNA"/>
</dbReference>
<name>A0A814EK72_ADIRI</name>
<dbReference type="Gene3D" id="4.10.95.10">
    <property type="entry name" value="Cytochrome c oxidase, subunit VIa"/>
    <property type="match status" value="1"/>
</dbReference>
<dbReference type="InterPro" id="IPR036418">
    <property type="entry name" value="Cyt_c_oxidase_su6a_sf"/>
</dbReference>
<sequence>MLPALRTRANLNRILTQTLAVRRQQDAFRLPVKNSSAVSVLTDEQRAHNLKIWPGVPEAVRPLPIDYCPIDPVEFDKLTDRFNPQVKMWKWLSLLVAIPAVALLTYLNLVAPQEHTRPEYKDWDHLRPRMKWPFKDGIHSPFHSKWFNAIHYDDKGYETSDAEFSKHFHHGHDAKH</sequence>
<accession>A0A814EK72</accession>
<keyword evidence="1" id="KW-0812">Transmembrane</keyword>
<proteinExistence type="predicted"/>
<keyword evidence="1" id="KW-0472">Membrane</keyword>
<keyword evidence="3" id="KW-1185">Reference proteome</keyword>
<evidence type="ECO:0000313" key="2">
    <source>
        <dbReference type="EMBL" id="CAF0967391.1"/>
    </source>
</evidence>
<comment type="caution">
    <text evidence="2">The sequence shown here is derived from an EMBL/GenBank/DDBJ whole genome shotgun (WGS) entry which is preliminary data.</text>
</comment>
<feature type="transmembrane region" description="Helical" evidence="1">
    <location>
        <begin position="91"/>
        <end position="111"/>
    </location>
</feature>
<keyword evidence="1" id="KW-1133">Transmembrane helix</keyword>
<protein>
    <submittedName>
        <fullName evidence="2">Uncharacterized protein</fullName>
    </submittedName>
</protein>